<name>A0A3N6LRD2_NATCH</name>
<keyword evidence="2" id="KW-0472">Membrane</keyword>
<evidence type="ECO:0000256" key="2">
    <source>
        <dbReference type="SAM" id="Phobius"/>
    </source>
</evidence>
<evidence type="ECO:0000256" key="1">
    <source>
        <dbReference type="SAM" id="MobiDB-lite"/>
    </source>
</evidence>
<evidence type="ECO:0000313" key="5">
    <source>
        <dbReference type="Proteomes" id="UP000282323"/>
    </source>
</evidence>
<feature type="region of interest" description="Disordered" evidence="1">
    <location>
        <begin position="1"/>
        <end position="54"/>
    </location>
</feature>
<dbReference type="InterPro" id="IPR059113">
    <property type="entry name" value="Znf_ribbon"/>
</dbReference>
<feature type="domain" description="Putative zinc-ribbon" evidence="3">
    <location>
        <begin position="53"/>
        <end position="76"/>
    </location>
</feature>
<keyword evidence="2" id="KW-1133">Transmembrane helix</keyword>
<dbReference type="AlphaFoldDB" id="A0A3N6LRD2"/>
<proteinExistence type="predicted"/>
<dbReference type="EMBL" id="REGA01000017">
    <property type="protein sequence ID" value="RQG92288.1"/>
    <property type="molecule type" value="Genomic_DNA"/>
</dbReference>
<dbReference type="Pfam" id="PF13248">
    <property type="entry name" value="Zn_ribbon_3"/>
    <property type="match status" value="1"/>
</dbReference>
<sequence length="166" mass="17376">MQSTADVAEETDETAQPEEEAAQSDDEAAQSEDVTAQSGGSGNGGRDEPRPDEQYCSSCGEIIKAEARICPHCGVEQKKSAGSTEKDPGVAALLSGIGFFVPIAAGAGQIYNGQVGKGIAFGLIQAVNVLLVFVLIGFVTFPLVAIYTIYDAYKTAERINEGEIQV</sequence>
<evidence type="ECO:0000259" key="3">
    <source>
        <dbReference type="Pfam" id="PF13248"/>
    </source>
</evidence>
<feature type="transmembrane region" description="Helical" evidence="2">
    <location>
        <begin position="89"/>
        <end position="111"/>
    </location>
</feature>
<accession>A0A3N6LRD2</accession>
<evidence type="ECO:0000313" key="4">
    <source>
        <dbReference type="EMBL" id="RQG92288.1"/>
    </source>
</evidence>
<comment type="caution">
    <text evidence="4">The sequence shown here is derived from an EMBL/GenBank/DDBJ whole genome shotgun (WGS) entry which is preliminary data.</text>
</comment>
<feature type="compositionally biased region" description="Acidic residues" evidence="1">
    <location>
        <begin position="7"/>
        <end position="30"/>
    </location>
</feature>
<gene>
    <name evidence="4" type="ORF">EA473_16980</name>
</gene>
<organism evidence="4 5">
    <name type="scientific">Natrarchaeobius chitinivorans</name>
    <dbReference type="NCBI Taxonomy" id="1679083"/>
    <lineage>
        <taxon>Archaea</taxon>
        <taxon>Methanobacteriati</taxon>
        <taxon>Methanobacteriota</taxon>
        <taxon>Stenosarchaea group</taxon>
        <taxon>Halobacteria</taxon>
        <taxon>Halobacteriales</taxon>
        <taxon>Natrialbaceae</taxon>
        <taxon>Natrarchaeobius</taxon>
    </lineage>
</organism>
<keyword evidence="5" id="KW-1185">Reference proteome</keyword>
<feature type="transmembrane region" description="Helical" evidence="2">
    <location>
        <begin position="123"/>
        <end position="150"/>
    </location>
</feature>
<protein>
    <recommendedName>
        <fullName evidence="3">Putative zinc-ribbon domain-containing protein</fullName>
    </recommendedName>
</protein>
<keyword evidence="2" id="KW-0812">Transmembrane</keyword>
<dbReference type="Proteomes" id="UP000282323">
    <property type="component" value="Unassembled WGS sequence"/>
</dbReference>
<reference evidence="4 5" key="1">
    <citation type="submission" date="2018-10" db="EMBL/GenBank/DDBJ databases">
        <title>Natrarchaeobius chitinivorans gen. nov., sp. nov., and Natrarchaeobius haloalkaliphilus sp. nov., alkaliphilic, chitin-utilizing haloarchaea from hypersaline alkaline lakes.</title>
        <authorList>
            <person name="Sorokin D.Y."/>
            <person name="Elcheninov A.G."/>
            <person name="Kostrikina N.A."/>
            <person name="Bale N.J."/>
            <person name="Sinninghe Damste J.S."/>
            <person name="Khijniak T.V."/>
            <person name="Kublanov I.V."/>
            <person name="Toshchakov S.V."/>
        </authorList>
    </citation>
    <scope>NUCLEOTIDE SEQUENCE [LARGE SCALE GENOMIC DNA]</scope>
    <source>
        <strain evidence="4 5">AArcht4T</strain>
    </source>
</reference>